<dbReference type="Proteomes" id="UP001231197">
    <property type="component" value="Unassembled WGS sequence"/>
</dbReference>
<proteinExistence type="predicted"/>
<name>A0ABT7ZZ59_9FLAO</name>
<gene>
    <name evidence="1" type="ORF">QMA06_16285</name>
</gene>
<dbReference type="EMBL" id="JASDDK010000020">
    <property type="protein sequence ID" value="MDN3494281.1"/>
    <property type="molecule type" value="Genomic_DNA"/>
</dbReference>
<keyword evidence="2" id="KW-1185">Reference proteome</keyword>
<evidence type="ECO:0000313" key="1">
    <source>
        <dbReference type="EMBL" id="MDN3494281.1"/>
    </source>
</evidence>
<accession>A0ABT7ZZ59</accession>
<sequence length="190" mass="22671">MKEEHKSENITEHINLKRTEQDTSKLFQKIRIVYGEENKSWEEYEAYLSKKKDTFWNQWTFYKNGIIDSSKSKFYKLKIEGNKNDSILKGEISFFSPADSIPISKIESRKISLNYVQIENDSLVIKEIKTDKNIIYFDYKDYENLSFVGYISDLRFIKIDSMPEKLLLNRNYFAIDTEISTNNYFVELLE</sequence>
<dbReference type="RefSeq" id="WP_290207981.1">
    <property type="nucleotide sequence ID" value="NZ_JASDDK010000020.1"/>
</dbReference>
<organism evidence="1 2">
    <name type="scientific">Winogradskyella bathintestinalis</name>
    <dbReference type="NCBI Taxonomy" id="3035208"/>
    <lineage>
        <taxon>Bacteria</taxon>
        <taxon>Pseudomonadati</taxon>
        <taxon>Bacteroidota</taxon>
        <taxon>Flavobacteriia</taxon>
        <taxon>Flavobacteriales</taxon>
        <taxon>Flavobacteriaceae</taxon>
        <taxon>Winogradskyella</taxon>
    </lineage>
</organism>
<evidence type="ECO:0000313" key="2">
    <source>
        <dbReference type="Proteomes" id="UP001231197"/>
    </source>
</evidence>
<reference evidence="1 2" key="1">
    <citation type="journal article" date="2023" name="Int. J. Syst. Evol. Microbiol.">
        <title>Winogradskyella bathintestinalis sp. nov., isolated from the intestine of the deep-sea loosejaw dragonfish, Malacosteus niger.</title>
        <authorList>
            <person name="Uniacke-Lowe S."/>
            <person name="Johnson C.N."/>
            <person name="Stanton C."/>
            <person name="Hill C."/>
            <person name="Ross P."/>
        </authorList>
    </citation>
    <scope>NUCLEOTIDE SEQUENCE [LARGE SCALE GENOMIC DNA]</scope>
    <source>
        <strain evidence="1 2">APC 3343</strain>
    </source>
</reference>
<protein>
    <submittedName>
        <fullName evidence="1">Uncharacterized protein</fullName>
    </submittedName>
</protein>
<comment type="caution">
    <text evidence="1">The sequence shown here is derived from an EMBL/GenBank/DDBJ whole genome shotgun (WGS) entry which is preliminary data.</text>
</comment>